<dbReference type="EMBL" id="BK014699">
    <property type="protein sequence ID" value="DAD68319.1"/>
    <property type="molecule type" value="Genomic_DNA"/>
</dbReference>
<accession>A0A8S5LEF9</accession>
<protein>
    <submittedName>
        <fullName evidence="1">Uncharacterized protein</fullName>
    </submittedName>
</protein>
<sequence>MLSRDLRELMRFRIVRVCPRRRPSIFCHSVGCCLYLHSAVSAEEGIA</sequence>
<name>A0A8S5LEF9_9CAUD</name>
<evidence type="ECO:0000313" key="1">
    <source>
        <dbReference type="EMBL" id="DAD68319.1"/>
    </source>
</evidence>
<reference evidence="1" key="1">
    <citation type="journal article" date="2021" name="Proc. Natl. Acad. Sci. U.S.A.">
        <title>A Catalog of Tens of Thousands of Viruses from Human Metagenomes Reveals Hidden Associations with Chronic Diseases.</title>
        <authorList>
            <person name="Tisza M.J."/>
            <person name="Buck C.B."/>
        </authorList>
    </citation>
    <scope>NUCLEOTIDE SEQUENCE</scope>
    <source>
        <strain evidence="1">Ct4s49</strain>
    </source>
</reference>
<proteinExistence type="predicted"/>
<organism evidence="1">
    <name type="scientific">Podoviridae sp. ct4s49</name>
    <dbReference type="NCBI Taxonomy" id="2823555"/>
    <lineage>
        <taxon>Viruses</taxon>
        <taxon>Duplodnaviria</taxon>
        <taxon>Heunggongvirae</taxon>
        <taxon>Uroviricota</taxon>
        <taxon>Caudoviricetes</taxon>
    </lineage>
</organism>